<dbReference type="AlphaFoldDB" id="E9S8E7"/>
<reference evidence="6 7" key="1">
    <citation type="submission" date="2011-02" db="EMBL/GenBank/DDBJ databases">
        <authorList>
            <person name="Nelson K.E."/>
            <person name="Sutton G."/>
            <person name="Torralba M."/>
            <person name="Durkin S."/>
            <person name="Harkins D."/>
            <person name="Montgomery R."/>
            <person name="Ziemer C."/>
            <person name="Klaassens E."/>
            <person name="Ocuiv P."/>
            <person name="Morrison M."/>
        </authorList>
    </citation>
    <scope>NUCLEOTIDE SEQUENCE [LARGE SCALE GENOMIC DNA]</scope>
    <source>
        <strain evidence="6 7">8</strain>
    </source>
</reference>
<accession>E9S8E7</accession>
<name>E9S8E7_RUMAL</name>
<feature type="transmembrane region" description="Helical" evidence="5">
    <location>
        <begin position="12"/>
        <end position="29"/>
    </location>
</feature>
<feature type="transmembrane region" description="Helical" evidence="5">
    <location>
        <begin position="124"/>
        <end position="148"/>
    </location>
</feature>
<keyword evidence="7" id="KW-1185">Reference proteome</keyword>
<evidence type="ECO:0000313" key="6">
    <source>
        <dbReference type="EMBL" id="EGC04434.1"/>
    </source>
</evidence>
<feature type="transmembrane region" description="Helical" evidence="5">
    <location>
        <begin position="99"/>
        <end position="118"/>
    </location>
</feature>
<dbReference type="InterPro" id="IPR027469">
    <property type="entry name" value="Cation_efflux_TMD_sf"/>
</dbReference>
<organism evidence="6 7">
    <name type="scientific">Ruminococcus albus 8</name>
    <dbReference type="NCBI Taxonomy" id="246199"/>
    <lineage>
        <taxon>Bacteria</taxon>
        <taxon>Bacillati</taxon>
        <taxon>Bacillota</taxon>
        <taxon>Clostridia</taxon>
        <taxon>Eubacteriales</taxon>
        <taxon>Oscillospiraceae</taxon>
        <taxon>Ruminococcus</taxon>
    </lineage>
</organism>
<feature type="transmembrane region" description="Helical" evidence="5">
    <location>
        <begin position="238"/>
        <end position="258"/>
    </location>
</feature>
<dbReference type="Proteomes" id="UP000004259">
    <property type="component" value="Unassembled WGS sequence"/>
</dbReference>
<evidence type="ECO:0000256" key="5">
    <source>
        <dbReference type="SAM" id="Phobius"/>
    </source>
</evidence>
<dbReference type="EMBL" id="ADKM02000023">
    <property type="protein sequence ID" value="EGC04434.1"/>
    <property type="molecule type" value="Genomic_DNA"/>
</dbReference>
<proteinExistence type="predicted"/>
<keyword evidence="4 5" id="KW-0472">Membrane</keyword>
<keyword evidence="2 5" id="KW-0812">Transmembrane</keyword>
<comment type="subcellular location">
    <subcellularLocation>
        <location evidence="1">Membrane</location>
        <topology evidence="1">Multi-pass membrane protein</topology>
    </subcellularLocation>
</comment>
<dbReference type="SUPFAM" id="SSF161111">
    <property type="entry name" value="Cation efflux protein transmembrane domain-like"/>
    <property type="match status" value="1"/>
</dbReference>
<gene>
    <name evidence="6" type="ORF">CUS_4851</name>
</gene>
<dbReference type="GO" id="GO:0016020">
    <property type="term" value="C:membrane"/>
    <property type="evidence" value="ECO:0007669"/>
    <property type="project" value="UniProtKB-SubCell"/>
</dbReference>
<evidence type="ECO:0000256" key="4">
    <source>
        <dbReference type="ARBA" id="ARBA00023136"/>
    </source>
</evidence>
<evidence type="ECO:0000313" key="7">
    <source>
        <dbReference type="Proteomes" id="UP000004259"/>
    </source>
</evidence>
<protein>
    <submittedName>
        <fullName evidence="6">Putative membrane protein</fullName>
    </submittedName>
</protein>
<dbReference type="STRING" id="246199.CUS_4851"/>
<comment type="caution">
    <text evidence="6">The sequence shown here is derived from an EMBL/GenBank/DDBJ whole genome shotgun (WGS) entry which is preliminary data.</text>
</comment>
<dbReference type="RefSeq" id="WP_002847246.1">
    <property type="nucleotide sequence ID" value="NZ_ADKM02000023.1"/>
</dbReference>
<evidence type="ECO:0000256" key="1">
    <source>
        <dbReference type="ARBA" id="ARBA00004141"/>
    </source>
</evidence>
<keyword evidence="3 5" id="KW-1133">Transmembrane helix</keyword>
<dbReference type="OrthoDB" id="3034315at2"/>
<feature type="transmembrane region" description="Helical" evidence="5">
    <location>
        <begin position="169"/>
        <end position="190"/>
    </location>
</feature>
<sequence length="303" mass="34701">MKNFGRFFRLRYKYIVITDISALILTVFALKKLPPADPISVFAYLLSSYALVTTVINFKPMIRRAKQLVTGDELALVRIIKSKMRAHETTRRYLEEKDFRAEVSLRSGLCVNLFYAVLKWSSGLYYHSAWLISVGVYYLIFALIRFVLLKNNRSSDSSERSRIKAYRSCGIMLFAMNAAMGGMAVQMVIYDRANQYSKTLVILSAAYTFYMFTLAIVNMVKFSRSKNRILTAAKDMSFVGAAMSMFSLQTSMLAAFSGDNERYFRRLMNSLMGGAVTITVLVISLFMIWRGTRELKKTYQDNK</sequence>
<evidence type="ECO:0000256" key="2">
    <source>
        <dbReference type="ARBA" id="ARBA00022692"/>
    </source>
</evidence>
<evidence type="ECO:0000256" key="3">
    <source>
        <dbReference type="ARBA" id="ARBA00022989"/>
    </source>
</evidence>
<dbReference type="eggNOG" id="ENOG5032WAW">
    <property type="taxonomic scope" value="Bacteria"/>
</dbReference>
<feature type="transmembrane region" description="Helical" evidence="5">
    <location>
        <begin position="41"/>
        <end position="58"/>
    </location>
</feature>
<feature type="transmembrane region" description="Helical" evidence="5">
    <location>
        <begin position="196"/>
        <end position="217"/>
    </location>
</feature>
<feature type="transmembrane region" description="Helical" evidence="5">
    <location>
        <begin position="270"/>
        <end position="289"/>
    </location>
</feature>